<dbReference type="GO" id="GO:0016740">
    <property type="term" value="F:transferase activity"/>
    <property type="evidence" value="ECO:0007669"/>
    <property type="project" value="UniProtKB-KW"/>
</dbReference>
<dbReference type="VEuPathDB" id="FungiDB:PC110_g10864"/>
<feature type="compositionally biased region" description="Polar residues" evidence="2">
    <location>
        <begin position="11"/>
        <end position="20"/>
    </location>
</feature>
<dbReference type="PANTHER" id="PTHR10982">
    <property type="entry name" value="MALONYL COA-ACYL CARRIER PROTEIN TRANSACYLASE"/>
    <property type="match status" value="1"/>
</dbReference>
<organism evidence="3 4">
    <name type="scientific">Phytophthora cactorum</name>
    <dbReference type="NCBI Taxonomy" id="29920"/>
    <lineage>
        <taxon>Eukaryota</taxon>
        <taxon>Sar</taxon>
        <taxon>Stramenopiles</taxon>
        <taxon>Oomycota</taxon>
        <taxon>Peronosporomycetes</taxon>
        <taxon>Peronosporales</taxon>
        <taxon>Peronosporaceae</taxon>
        <taxon>Phytophthora</taxon>
    </lineage>
</organism>
<dbReference type="AlphaFoldDB" id="A0A8T1U1N2"/>
<sequence>MIRDAFDDFESTSPLSSRRINSPPPPPPTPTPRYQEDIAILKIKSWLKLAVEDSVHIGDNLLFDLTTKNHLAPSSSKATPRTSLVMAFLRQMQPEDTKTRGMFANGGSHMLEKPLEINVPTNTLAYAVAFRDPNPIHRSKYAAILGQ</sequence>
<dbReference type="EMBL" id="JAENGZ010001000">
    <property type="protein sequence ID" value="KAG6951566.1"/>
    <property type="molecule type" value="Genomic_DNA"/>
</dbReference>
<keyword evidence="1" id="KW-0808">Transferase</keyword>
<proteinExistence type="predicted"/>
<dbReference type="Proteomes" id="UP000688947">
    <property type="component" value="Unassembled WGS sequence"/>
</dbReference>
<evidence type="ECO:0000313" key="4">
    <source>
        <dbReference type="Proteomes" id="UP000688947"/>
    </source>
</evidence>
<evidence type="ECO:0000313" key="3">
    <source>
        <dbReference type="EMBL" id="KAG6951566.1"/>
    </source>
</evidence>
<comment type="caution">
    <text evidence="3">The sequence shown here is derived from an EMBL/GenBank/DDBJ whole genome shotgun (WGS) entry which is preliminary data.</text>
</comment>
<evidence type="ECO:0000256" key="1">
    <source>
        <dbReference type="ARBA" id="ARBA00022679"/>
    </source>
</evidence>
<evidence type="ECO:0000256" key="2">
    <source>
        <dbReference type="SAM" id="MobiDB-lite"/>
    </source>
</evidence>
<gene>
    <name evidence="3" type="ORF">JG687_00013523</name>
</gene>
<dbReference type="InterPro" id="IPR050830">
    <property type="entry name" value="Fungal_FAS"/>
</dbReference>
<reference evidence="3" key="1">
    <citation type="submission" date="2021-01" db="EMBL/GenBank/DDBJ databases">
        <title>Phytophthora aleatoria, a newly-described species from Pinus radiata is distinct from Phytophthora cactorum isolates based on comparative genomics.</title>
        <authorList>
            <person name="Mcdougal R."/>
            <person name="Panda P."/>
            <person name="Williams N."/>
            <person name="Studholme D.J."/>
        </authorList>
    </citation>
    <scope>NUCLEOTIDE SEQUENCE</scope>
    <source>
        <strain evidence="3">NZFS 3830</strain>
    </source>
</reference>
<dbReference type="OrthoDB" id="10337151at2759"/>
<name>A0A8T1U1N2_9STRA</name>
<accession>A0A8T1U1N2</accession>
<feature type="compositionally biased region" description="Pro residues" evidence="2">
    <location>
        <begin position="22"/>
        <end position="31"/>
    </location>
</feature>
<dbReference type="PANTHER" id="PTHR10982:SF21">
    <property type="entry name" value="FATTY ACID SYNTHASE SUBUNIT BETA"/>
    <property type="match status" value="1"/>
</dbReference>
<feature type="region of interest" description="Disordered" evidence="2">
    <location>
        <begin position="1"/>
        <end position="34"/>
    </location>
</feature>
<protein>
    <submittedName>
        <fullName evidence="3">Uncharacterized protein</fullName>
    </submittedName>
</protein>